<evidence type="ECO:0000313" key="2">
    <source>
        <dbReference type="Proteomes" id="UP000297527"/>
    </source>
</evidence>
<protein>
    <submittedName>
        <fullName evidence="1">Uncharacterized protein</fullName>
    </submittedName>
</protein>
<organism evidence="1 2">
    <name type="scientific">Botryotinia convoluta</name>
    <dbReference type="NCBI Taxonomy" id="54673"/>
    <lineage>
        <taxon>Eukaryota</taxon>
        <taxon>Fungi</taxon>
        <taxon>Dikarya</taxon>
        <taxon>Ascomycota</taxon>
        <taxon>Pezizomycotina</taxon>
        <taxon>Leotiomycetes</taxon>
        <taxon>Helotiales</taxon>
        <taxon>Sclerotiniaceae</taxon>
        <taxon>Botryotinia</taxon>
    </lineage>
</organism>
<dbReference type="Proteomes" id="UP000297527">
    <property type="component" value="Unassembled WGS sequence"/>
</dbReference>
<name>A0A4Z1HYT6_9HELO</name>
<gene>
    <name evidence="1" type="ORF">BCON_0118g00130</name>
</gene>
<evidence type="ECO:0000313" key="1">
    <source>
        <dbReference type="EMBL" id="TGO53784.1"/>
    </source>
</evidence>
<comment type="caution">
    <text evidence="1">The sequence shown here is derived from an EMBL/GenBank/DDBJ whole genome shotgun (WGS) entry which is preliminary data.</text>
</comment>
<keyword evidence="2" id="KW-1185">Reference proteome</keyword>
<dbReference type="AlphaFoldDB" id="A0A4Z1HYT6"/>
<accession>A0A4Z1HYT6</accession>
<dbReference type="EMBL" id="PQXN01000118">
    <property type="protein sequence ID" value="TGO53784.1"/>
    <property type="molecule type" value="Genomic_DNA"/>
</dbReference>
<sequence length="62" mass="6995">MSIGNCLLYASISRARRAPSKQQRPSNTDKIQTPADAWIGNWEIAPPKEAQVILRKIFERGD</sequence>
<reference evidence="1 2" key="1">
    <citation type="submission" date="2017-12" db="EMBL/GenBank/DDBJ databases">
        <title>Comparative genomics of Botrytis spp.</title>
        <authorList>
            <person name="Valero-Jimenez C.A."/>
            <person name="Tapia P."/>
            <person name="Veloso J."/>
            <person name="Silva-Moreno E."/>
            <person name="Staats M."/>
            <person name="Valdes J.H."/>
            <person name="Van Kan J.A.L."/>
        </authorList>
    </citation>
    <scope>NUCLEOTIDE SEQUENCE [LARGE SCALE GENOMIC DNA]</scope>
    <source>
        <strain evidence="1 2">MUCL11595</strain>
    </source>
</reference>
<proteinExistence type="predicted"/>